<dbReference type="GO" id="GO:0006355">
    <property type="term" value="P:regulation of DNA-templated transcription"/>
    <property type="evidence" value="ECO:0007669"/>
    <property type="project" value="InterPro"/>
</dbReference>
<dbReference type="Proteomes" id="UP000321079">
    <property type="component" value="Unassembled WGS sequence"/>
</dbReference>
<dbReference type="PANTHER" id="PTHR40455:SF1">
    <property type="entry name" value="ANTITOXIN HIGA"/>
    <property type="match status" value="1"/>
</dbReference>
<proteinExistence type="predicted"/>
<dbReference type="EMBL" id="BJVA01000027">
    <property type="protein sequence ID" value="GEK97441.1"/>
    <property type="molecule type" value="Genomic_DNA"/>
</dbReference>
<protein>
    <recommendedName>
        <fullName evidence="3">DNA-binding protein</fullName>
    </recommendedName>
</protein>
<dbReference type="InterPro" id="IPR010982">
    <property type="entry name" value="Lambda_DNA-bd_dom_sf"/>
</dbReference>
<evidence type="ECO:0000313" key="1">
    <source>
        <dbReference type="EMBL" id="GEK97441.1"/>
    </source>
</evidence>
<evidence type="ECO:0000313" key="2">
    <source>
        <dbReference type="Proteomes" id="UP000321079"/>
    </source>
</evidence>
<dbReference type="InterPro" id="IPR039060">
    <property type="entry name" value="Antitox_HigA"/>
</dbReference>
<keyword evidence="2" id="KW-1185">Reference proteome</keyword>
<dbReference type="Gene3D" id="1.10.260.40">
    <property type="entry name" value="lambda repressor-like DNA-binding domains"/>
    <property type="match status" value="1"/>
</dbReference>
<comment type="caution">
    <text evidence="1">The sequence shown here is derived from an EMBL/GenBank/DDBJ whole genome shotgun (WGS) entry which is preliminary data.</text>
</comment>
<reference evidence="1 2" key="1">
    <citation type="submission" date="2019-07" db="EMBL/GenBank/DDBJ databases">
        <title>Whole genome shotgun sequence of Gluconobacter kanchanaburiensis NBRC 103587.</title>
        <authorList>
            <person name="Hosoyama A."/>
            <person name="Uohara A."/>
            <person name="Ohji S."/>
            <person name="Ichikawa N."/>
        </authorList>
    </citation>
    <scope>NUCLEOTIDE SEQUENCE [LARGE SCALE GENOMIC DNA]</scope>
    <source>
        <strain evidence="1 2">NBRC 103587</strain>
    </source>
</reference>
<evidence type="ECO:0008006" key="3">
    <source>
        <dbReference type="Google" id="ProtNLM"/>
    </source>
</evidence>
<name>A0A511BC79_9PROT</name>
<sequence>MRRAVRRTATGLDVLTTLINAYEAKHHPIDPPDPVEAIRFRMEQQGLMRKDLEPMIGPRNRVADVLNRKRGLSIDMIRQLHDGLGTSAEVLIRPSRRDKIA</sequence>
<gene>
    <name evidence="1" type="ORF">GKA01_26380</name>
</gene>
<organism evidence="1 2">
    <name type="scientific">Gluconobacter kanchanaburiensis NBRC 103587</name>
    <dbReference type="NCBI Taxonomy" id="1307948"/>
    <lineage>
        <taxon>Bacteria</taxon>
        <taxon>Pseudomonadati</taxon>
        <taxon>Pseudomonadota</taxon>
        <taxon>Alphaproteobacteria</taxon>
        <taxon>Acetobacterales</taxon>
        <taxon>Acetobacteraceae</taxon>
        <taxon>Gluconobacter</taxon>
    </lineage>
</organism>
<dbReference type="GO" id="GO:0001046">
    <property type="term" value="F:core promoter sequence-specific DNA binding"/>
    <property type="evidence" value="ECO:0007669"/>
    <property type="project" value="TreeGrafter"/>
</dbReference>
<dbReference type="AlphaFoldDB" id="A0A511BC79"/>
<dbReference type="PANTHER" id="PTHR40455">
    <property type="entry name" value="ANTITOXIN HIGA"/>
    <property type="match status" value="1"/>
</dbReference>
<accession>A0A511BC79</accession>